<dbReference type="PANTHER" id="PTHR10357:SF234">
    <property type="entry name" value="MALTASE A2-RELATED"/>
    <property type="match status" value="1"/>
</dbReference>
<evidence type="ECO:0000256" key="1">
    <source>
        <dbReference type="ARBA" id="ARBA00001657"/>
    </source>
</evidence>
<keyword evidence="6" id="KW-0378">Hydrolase</keyword>
<reference evidence="9" key="1">
    <citation type="submission" date="2017-01" db="EMBL/GenBank/DDBJ databases">
        <title>An insight into the sialome and mialome of the horn fly, Haematobia irritans.</title>
        <authorList>
            <person name="Breijo M."/>
            <person name="Boiani M."/>
            <person name="Ures X."/>
            <person name="Rocha S."/>
            <person name="Sequeira M."/>
            <person name="Ribeiro J.M."/>
        </authorList>
    </citation>
    <scope>NUCLEOTIDE SEQUENCE</scope>
</reference>
<evidence type="ECO:0000313" key="9">
    <source>
        <dbReference type="EMBL" id="JAV16327.1"/>
    </source>
</evidence>
<dbReference type="InterPro" id="IPR006047">
    <property type="entry name" value="GH13_cat_dom"/>
</dbReference>
<evidence type="ECO:0000256" key="3">
    <source>
        <dbReference type="ARBA" id="ARBA00012741"/>
    </source>
</evidence>
<dbReference type="EC" id="3.2.1.20" evidence="3"/>
<dbReference type="AlphaFoldDB" id="A0A1L8EC52"/>
<evidence type="ECO:0000256" key="5">
    <source>
        <dbReference type="ARBA" id="ARBA00023180"/>
    </source>
</evidence>
<dbReference type="Gene3D" id="3.20.20.80">
    <property type="entry name" value="Glycosidases"/>
    <property type="match status" value="1"/>
</dbReference>
<dbReference type="GO" id="GO:0005975">
    <property type="term" value="P:carbohydrate metabolic process"/>
    <property type="evidence" value="ECO:0007669"/>
    <property type="project" value="InterPro"/>
</dbReference>
<feature type="domain" description="Glycosyl hydrolase family 13 catalytic" evidence="8">
    <location>
        <begin position="33"/>
        <end position="419"/>
    </location>
</feature>
<dbReference type="Gene3D" id="3.90.400.10">
    <property type="entry name" value="Oligo-1,6-glucosidase, Domain 2"/>
    <property type="match status" value="1"/>
</dbReference>
<dbReference type="InterPro" id="IPR045857">
    <property type="entry name" value="O16G_dom_2"/>
</dbReference>
<evidence type="ECO:0000256" key="2">
    <source>
        <dbReference type="ARBA" id="ARBA00008061"/>
    </source>
</evidence>
<dbReference type="FunFam" id="3.90.400.10:FF:000001">
    <property type="entry name" value="Maltase A3, isoform A"/>
    <property type="match status" value="1"/>
</dbReference>
<dbReference type="InterPro" id="IPR017853">
    <property type="entry name" value="GH"/>
</dbReference>
<keyword evidence="6" id="KW-0326">Glycosidase</keyword>
<keyword evidence="4 7" id="KW-0732">Signal</keyword>
<dbReference type="GO" id="GO:0004558">
    <property type="term" value="F:alpha-1,4-glucosidase activity"/>
    <property type="evidence" value="ECO:0007669"/>
    <property type="project" value="UniProtKB-EC"/>
</dbReference>
<dbReference type="CDD" id="cd11328">
    <property type="entry name" value="AmyAc_maltase"/>
    <property type="match status" value="1"/>
</dbReference>
<evidence type="ECO:0000259" key="8">
    <source>
        <dbReference type="SMART" id="SM00642"/>
    </source>
</evidence>
<evidence type="ECO:0000256" key="6">
    <source>
        <dbReference type="ARBA" id="ARBA00023295"/>
    </source>
</evidence>
<dbReference type="SMART" id="SM00642">
    <property type="entry name" value="Aamy"/>
    <property type="match status" value="1"/>
</dbReference>
<keyword evidence="5" id="KW-0325">Glycoprotein</keyword>
<dbReference type="EMBL" id="GFDG01002472">
    <property type="protein sequence ID" value="JAV16327.1"/>
    <property type="molecule type" value="Transcribed_RNA"/>
</dbReference>
<evidence type="ECO:0000256" key="7">
    <source>
        <dbReference type="SAM" id="SignalP"/>
    </source>
</evidence>
<proteinExistence type="inferred from homology"/>
<name>A0A1L8EC52_HAEIR</name>
<dbReference type="Pfam" id="PF00128">
    <property type="entry name" value="Alpha-amylase"/>
    <property type="match status" value="1"/>
</dbReference>
<accession>A0A1L8EC52</accession>
<comment type="catalytic activity">
    <reaction evidence="1">
        <text>Hydrolysis of terminal, non-reducing (1-&gt;4)-linked alpha-D-glucose residues with release of alpha-D-glucose.</text>
        <dbReference type="EC" id="3.2.1.20"/>
    </reaction>
</comment>
<dbReference type="PANTHER" id="PTHR10357">
    <property type="entry name" value="ALPHA-AMYLASE FAMILY MEMBER"/>
    <property type="match status" value="1"/>
</dbReference>
<feature type="signal peptide" evidence="7">
    <location>
        <begin position="1"/>
        <end position="19"/>
    </location>
</feature>
<evidence type="ECO:0000256" key="4">
    <source>
        <dbReference type="ARBA" id="ARBA00022729"/>
    </source>
</evidence>
<sequence length="567" mass="66019">MASYYFALLLLLAAINAKAFTNVDWWERASLYQIYPRSFQDSDGDGVGDLQGITDRLEYLREIGITATWLSPVFESPMSDFGYDISNFTRIDPIFGNLDDFDAMIAKAKQLDVKIILDFVPNHSSDECEWFQRSIRKEPGFEDFYVWHDGKIDPMDPAKRTAPSNWVSVFGGSQWSWNEERQQFYLHQFQDKQPDLNYSNPMVRQYMLEVLEYWLDRGVDGFRIDAVPHIFEKQNDDGSYPDEPISGWSNDPNSYDYHDHIYTKDQYPTIELLYEWRQFLDEYQRKNGGETRVLLAEAYSSVETLSQYFGNGTHWGAHLPMNFNLMYLNGFSTARDVENSINYWMDTMWSNHHTANWVVGNHDNDRVANRMGSHKVNMINIIVNTLPGASVTYYGEEIAMSNVPTECTEISCDSRDPERSPMQWEPKANAGFSQGPSTWLPIAHDYEIYNVESERKAARSSLNIFKNLQKLKHTAAFRNFKAEGGFSYKALSEQVLQIIRAIPKREEYMVLVNMGNKLEYVENIDERIFECILMSPHSPRNYGDKVNLSGRIYLMPYEAFVLRWLER</sequence>
<dbReference type="SUPFAM" id="SSF51445">
    <property type="entry name" value="(Trans)glycosidases"/>
    <property type="match status" value="1"/>
</dbReference>
<feature type="chain" id="PRO_5013199719" description="alpha-glucosidase" evidence="7">
    <location>
        <begin position="20"/>
        <end position="567"/>
    </location>
</feature>
<comment type="similarity">
    <text evidence="2">Belongs to the glycosyl hydrolase 13 family.</text>
</comment>
<protein>
    <recommendedName>
        <fullName evidence="3">alpha-glucosidase</fullName>
        <ecNumber evidence="3">3.2.1.20</ecNumber>
    </recommendedName>
</protein>
<organism evidence="9">
    <name type="scientific">Haematobia irritans</name>
    <name type="common">Horn fly</name>
    <name type="synonym">Conops irritans</name>
    <dbReference type="NCBI Taxonomy" id="7368"/>
    <lineage>
        <taxon>Eukaryota</taxon>
        <taxon>Metazoa</taxon>
        <taxon>Ecdysozoa</taxon>
        <taxon>Arthropoda</taxon>
        <taxon>Hexapoda</taxon>
        <taxon>Insecta</taxon>
        <taxon>Pterygota</taxon>
        <taxon>Neoptera</taxon>
        <taxon>Endopterygota</taxon>
        <taxon>Diptera</taxon>
        <taxon>Brachycera</taxon>
        <taxon>Muscomorpha</taxon>
        <taxon>Muscoidea</taxon>
        <taxon>Muscidae</taxon>
        <taxon>Haematobia</taxon>
    </lineage>
</organism>